<dbReference type="EMBL" id="LNQE01001419">
    <property type="protein sequence ID" value="KUG17821.1"/>
    <property type="molecule type" value="Genomic_DNA"/>
</dbReference>
<evidence type="ECO:0000313" key="1">
    <source>
        <dbReference type="EMBL" id="KUG17821.1"/>
    </source>
</evidence>
<organism evidence="1">
    <name type="scientific">hydrocarbon metagenome</name>
    <dbReference type="NCBI Taxonomy" id="938273"/>
    <lineage>
        <taxon>unclassified sequences</taxon>
        <taxon>metagenomes</taxon>
        <taxon>ecological metagenomes</taxon>
    </lineage>
</organism>
<proteinExistence type="predicted"/>
<comment type="caution">
    <text evidence="1">The sequence shown here is derived from an EMBL/GenBank/DDBJ whole genome shotgun (WGS) entry which is preliminary data.</text>
</comment>
<protein>
    <submittedName>
        <fullName evidence="1">Uncharacterized protein</fullName>
    </submittedName>
</protein>
<gene>
    <name evidence="1" type="ORF">ASZ90_012464</name>
</gene>
<sequence>MTEHKQTAIHDPASDTMIEVDERIAPLLEAIWDCGIITCNSCQENKPGIIWIEFLAAEDAEALLARIVSGLDPINDPEANNWLYSRIMGSNGGWQYAGHPHDAREYIDQESGTVELNPSQACGLTLSISIRFPVSDYEILCDLLRTKQQCLIAAEGL</sequence>
<dbReference type="AlphaFoldDB" id="A0A0W8FAB9"/>
<reference evidence="1" key="1">
    <citation type="journal article" date="2015" name="Proc. Natl. Acad. Sci. U.S.A.">
        <title>Networks of energetic and metabolic interactions define dynamics in microbial communities.</title>
        <authorList>
            <person name="Embree M."/>
            <person name="Liu J.K."/>
            <person name="Al-Bassam M.M."/>
            <person name="Zengler K."/>
        </authorList>
    </citation>
    <scope>NUCLEOTIDE SEQUENCE</scope>
</reference>
<accession>A0A0W8FAB9</accession>
<name>A0A0W8FAB9_9ZZZZ</name>